<evidence type="ECO:0000256" key="1">
    <source>
        <dbReference type="SAM" id="MobiDB-lite"/>
    </source>
</evidence>
<keyword evidence="4" id="KW-1185">Reference proteome</keyword>
<proteinExistence type="predicted"/>
<dbReference type="PANTHER" id="PTHR33064:SF37">
    <property type="entry name" value="RIBONUCLEASE H"/>
    <property type="match status" value="1"/>
</dbReference>
<evidence type="ECO:0000313" key="3">
    <source>
        <dbReference type="EMBL" id="KAI2644298.1"/>
    </source>
</evidence>
<feature type="region of interest" description="Disordered" evidence="1">
    <location>
        <begin position="1"/>
        <end position="22"/>
    </location>
</feature>
<name>A0ABQ8L0Q5_LABRO</name>
<feature type="domain" description="Reverse transcriptase/retrotransposon-derived protein RNase H-like" evidence="2">
    <location>
        <begin position="300"/>
        <end position="396"/>
    </location>
</feature>
<evidence type="ECO:0000313" key="4">
    <source>
        <dbReference type="Proteomes" id="UP000830375"/>
    </source>
</evidence>
<gene>
    <name evidence="3" type="ORF">H4Q32_025092</name>
</gene>
<comment type="caution">
    <text evidence="3">The sequence shown here is derived from an EMBL/GenBank/DDBJ whole genome shotgun (WGS) entry which is preliminary data.</text>
</comment>
<organism evidence="3 4">
    <name type="scientific">Labeo rohita</name>
    <name type="common">Indian major carp</name>
    <name type="synonym">Cyprinus rohita</name>
    <dbReference type="NCBI Taxonomy" id="84645"/>
    <lineage>
        <taxon>Eukaryota</taxon>
        <taxon>Metazoa</taxon>
        <taxon>Chordata</taxon>
        <taxon>Craniata</taxon>
        <taxon>Vertebrata</taxon>
        <taxon>Euteleostomi</taxon>
        <taxon>Actinopterygii</taxon>
        <taxon>Neopterygii</taxon>
        <taxon>Teleostei</taxon>
        <taxon>Ostariophysi</taxon>
        <taxon>Cypriniformes</taxon>
        <taxon>Cyprinidae</taxon>
        <taxon>Labeoninae</taxon>
        <taxon>Labeonini</taxon>
        <taxon>Labeo</taxon>
    </lineage>
</organism>
<dbReference type="InterPro" id="IPR043502">
    <property type="entry name" value="DNA/RNA_pol_sf"/>
</dbReference>
<dbReference type="Pfam" id="PF17919">
    <property type="entry name" value="RT_RNaseH_2"/>
    <property type="match status" value="1"/>
</dbReference>
<evidence type="ECO:0000259" key="2">
    <source>
        <dbReference type="Pfam" id="PF17919"/>
    </source>
</evidence>
<dbReference type="InterPro" id="IPR041577">
    <property type="entry name" value="RT_RNaseH_2"/>
</dbReference>
<dbReference type="EMBL" id="JACTAM010002573">
    <property type="protein sequence ID" value="KAI2644298.1"/>
    <property type="molecule type" value="Genomic_DNA"/>
</dbReference>
<dbReference type="SUPFAM" id="SSF56672">
    <property type="entry name" value="DNA/RNA polymerases"/>
    <property type="match status" value="1"/>
</dbReference>
<protein>
    <submittedName>
        <fullName evidence="3">Transposon Tf2-9 polyprotein</fullName>
    </submittedName>
</protein>
<reference evidence="3 4" key="1">
    <citation type="submission" date="2022-01" db="EMBL/GenBank/DDBJ databases">
        <title>A high-quality chromosome-level genome assembly of rohu carp, Labeo rohita.</title>
        <authorList>
            <person name="Arick M.A. II"/>
            <person name="Hsu C.-Y."/>
            <person name="Magbanua Z."/>
            <person name="Pechanova O."/>
            <person name="Grover C."/>
            <person name="Miller E."/>
            <person name="Thrash A."/>
            <person name="Ezzel L."/>
            <person name="Alam S."/>
            <person name="Benzie J."/>
            <person name="Hamilton M."/>
            <person name="Karsi A."/>
            <person name="Lawrence M.L."/>
            <person name="Peterson D.G."/>
        </authorList>
    </citation>
    <scope>NUCLEOTIDE SEQUENCE [LARGE SCALE GENOMIC DNA]</scope>
    <source>
        <strain evidence="4">BAU-BD-2019</strain>
        <tissue evidence="3">Blood</tissue>
    </source>
</reference>
<sequence>MSNNLTNEEDEGKQSFNNPQEAKSTGRLLTHLTFILPGVHSRCVLHHHSQHPLSPPKLKGQYITILSITRTSQTSFSPVTHASPMTYSGLAEDCNGFLQQCSLALQMQPQRFHFERVKITFIISLLSGSTKHFREVIPRLVGNEGGNHLHQIKMSINVYALTFCTLAVSSGWNERSLLTTYRQGLAHAMRLYLAAYDDTMVLKKFIQLSLQFVIVYIDDILVYSRSEAKHRQHVAEALQCLRDHHLFLKARNMYLPSVLSAVPWVQHQFAKFYCHIIKDYSSIVSTLSNLLKGKPNSLSWSPSAAEVFKKLKTAFTSALFLIHPDPSKPFVVEVDASTTWVGVVLLQCKGDFNKLHPCAFFFRKLTLAEMNYDISNWELLAIKLALEEWRHWLEKDQHPFPGPHQP</sequence>
<dbReference type="Proteomes" id="UP000830375">
    <property type="component" value="Unassembled WGS sequence"/>
</dbReference>
<dbReference type="Gene3D" id="3.30.70.270">
    <property type="match status" value="2"/>
</dbReference>
<dbReference type="InterPro" id="IPR043128">
    <property type="entry name" value="Rev_trsase/Diguanyl_cyclase"/>
</dbReference>
<dbReference type="InterPro" id="IPR051320">
    <property type="entry name" value="Viral_Replic_Matur_Polypro"/>
</dbReference>
<dbReference type="PANTHER" id="PTHR33064">
    <property type="entry name" value="POL PROTEIN"/>
    <property type="match status" value="1"/>
</dbReference>
<accession>A0ABQ8L0Q5</accession>